<dbReference type="CDD" id="cd22333">
    <property type="entry name" value="LlaBIII_nuclease-like"/>
    <property type="match status" value="1"/>
</dbReference>
<evidence type="ECO:0000259" key="1">
    <source>
        <dbReference type="Pfam" id="PF04851"/>
    </source>
</evidence>
<feature type="domain" description="Mrr-like" evidence="2">
    <location>
        <begin position="38"/>
        <end position="167"/>
    </location>
</feature>
<dbReference type="InterPro" id="IPR039442">
    <property type="entry name" value="Mrr-like_dom"/>
</dbReference>
<dbReference type="GO" id="GO:0003677">
    <property type="term" value="F:DNA binding"/>
    <property type="evidence" value="ECO:0007669"/>
    <property type="project" value="InterPro"/>
</dbReference>
<dbReference type="AlphaFoldDB" id="A0A4Y8ANR8"/>
<evidence type="ECO:0000259" key="2">
    <source>
        <dbReference type="Pfam" id="PF13156"/>
    </source>
</evidence>
<dbReference type="SUPFAM" id="SSF52980">
    <property type="entry name" value="Restriction endonuclease-like"/>
    <property type="match status" value="1"/>
</dbReference>
<comment type="caution">
    <text evidence="3">The sequence shown here is derived from an EMBL/GenBank/DDBJ whole genome shotgun (WGS) entry which is preliminary data.</text>
</comment>
<dbReference type="InterPro" id="IPR011856">
    <property type="entry name" value="tRNA_endonuc-like_dom_sf"/>
</dbReference>
<reference evidence="3 4" key="1">
    <citation type="journal article" date="2011" name="J. Microbiol.">
        <title>Gramella jeungdoensis sp. nov., isolated from a solar saltern in Korea.</title>
        <authorList>
            <person name="Joung Y."/>
            <person name="Kim H."/>
            <person name="Jang T."/>
            <person name="Ahn T.S."/>
            <person name="Joh K."/>
        </authorList>
    </citation>
    <scope>NUCLEOTIDE SEQUENCE [LARGE SCALE GENOMIC DNA]</scope>
    <source>
        <strain evidence="3 4">KCTC 23123</strain>
    </source>
</reference>
<dbReference type="Gene3D" id="3.40.50.300">
    <property type="entry name" value="P-loop containing nucleotide triphosphate hydrolases"/>
    <property type="match status" value="1"/>
</dbReference>
<keyword evidence="4" id="KW-1185">Reference proteome</keyword>
<dbReference type="GO" id="GO:0005524">
    <property type="term" value="F:ATP binding"/>
    <property type="evidence" value="ECO:0007669"/>
    <property type="project" value="InterPro"/>
</dbReference>
<sequence length="260" mass="30359">MATPTQFNKILQYCRDKSFSEREKGNRFERLIQAYLQRDPTYSNTLKYVWMWNKFPGNKDFGGKDTDIDLIALTFEDDYWAIQCKCYKEDGLINKAEVDSFLSTSSREFKNYQLQTVSFDKRIWVSTTNKWGSNAEETIGNQDPPVTRINLTDLQYAPVEWERLQKGITGDLARNDKKTLRPHQQEALNKTHEHFKESDRGKLIMTCGTGKTFTSFYVCKMKIKGETRKCYKVALANKLLKQVFAIVTSKQKYNELKVCI</sequence>
<dbReference type="Proteomes" id="UP000298517">
    <property type="component" value="Unassembled WGS sequence"/>
</dbReference>
<feature type="domain" description="Helicase/UvrB N-terminal" evidence="1">
    <location>
        <begin position="178"/>
        <end position="244"/>
    </location>
</feature>
<dbReference type="SUPFAM" id="SSF52540">
    <property type="entry name" value="P-loop containing nucleoside triphosphate hydrolases"/>
    <property type="match status" value="1"/>
</dbReference>
<dbReference type="Pfam" id="PF04851">
    <property type="entry name" value="ResIII"/>
    <property type="match status" value="1"/>
</dbReference>
<name>A0A4Y8ANR8_9FLAO</name>
<dbReference type="InterPro" id="IPR011335">
    <property type="entry name" value="Restrct_endonuc-II-like"/>
</dbReference>
<dbReference type="InterPro" id="IPR006935">
    <property type="entry name" value="Helicase/UvrB_N"/>
</dbReference>
<dbReference type="Gene3D" id="3.40.1350.10">
    <property type="match status" value="1"/>
</dbReference>
<dbReference type="GO" id="GO:0016787">
    <property type="term" value="F:hydrolase activity"/>
    <property type="evidence" value="ECO:0007669"/>
    <property type="project" value="InterPro"/>
</dbReference>
<evidence type="ECO:0008006" key="5">
    <source>
        <dbReference type="Google" id="ProtNLM"/>
    </source>
</evidence>
<proteinExistence type="predicted"/>
<dbReference type="EMBL" id="SNQI01000006">
    <property type="protein sequence ID" value="TEW72079.1"/>
    <property type="molecule type" value="Genomic_DNA"/>
</dbReference>
<dbReference type="InterPro" id="IPR027417">
    <property type="entry name" value="P-loop_NTPase"/>
</dbReference>
<dbReference type="Pfam" id="PF13156">
    <property type="entry name" value="Mrr_cat_2"/>
    <property type="match status" value="1"/>
</dbReference>
<protein>
    <recommendedName>
        <fullName evidence="5">Helicase</fullName>
    </recommendedName>
</protein>
<dbReference type="RefSeq" id="WP_134249103.1">
    <property type="nucleotide sequence ID" value="NZ_SNQI01000006.1"/>
</dbReference>
<accession>A0A4Y8ANR8</accession>
<gene>
    <name evidence="3" type="ORF">E2488_14515</name>
</gene>
<evidence type="ECO:0000313" key="4">
    <source>
        <dbReference type="Proteomes" id="UP000298517"/>
    </source>
</evidence>
<evidence type="ECO:0000313" key="3">
    <source>
        <dbReference type="EMBL" id="TEW72079.1"/>
    </source>
</evidence>
<organism evidence="3 4">
    <name type="scientific">Gramella jeungdoensis</name>
    <dbReference type="NCBI Taxonomy" id="708091"/>
    <lineage>
        <taxon>Bacteria</taxon>
        <taxon>Pseudomonadati</taxon>
        <taxon>Bacteroidota</taxon>
        <taxon>Flavobacteriia</taxon>
        <taxon>Flavobacteriales</taxon>
        <taxon>Flavobacteriaceae</taxon>
        <taxon>Christiangramia</taxon>
    </lineage>
</organism>